<reference evidence="2" key="1">
    <citation type="submission" date="2023-07" db="EMBL/GenBank/DDBJ databases">
        <authorList>
            <consortium name="CYATHOMIX"/>
        </authorList>
    </citation>
    <scope>NUCLEOTIDE SEQUENCE</scope>
    <source>
        <strain evidence="2">N/A</strain>
    </source>
</reference>
<accession>A0AA36GWA0</accession>
<evidence type="ECO:0000313" key="3">
    <source>
        <dbReference type="Proteomes" id="UP001176961"/>
    </source>
</evidence>
<name>A0AA36GWA0_CYLNA</name>
<keyword evidence="1" id="KW-0732">Signal</keyword>
<dbReference type="AlphaFoldDB" id="A0AA36GWA0"/>
<evidence type="ECO:0000256" key="1">
    <source>
        <dbReference type="SAM" id="SignalP"/>
    </source>
</evidence>
<comment type="caution">
    <text evidence="2">The sequence shown here is derived from an EMBL/GenBank/DDBJ whole genome shotgun (WGS) entry which is preliminary data.</text>
</comment>
<organism evidence="2 3">
    <name type="scientific">Cylicocyclus nassatus</name>
    <name type="common">Nematode worm</name>
    <dbReference type="NCBI Taxonomy" id="53992"/>
    <lineage>
        <taxon>Eukaryota</taxon>
        <taxon>Metazoa</taxon>
        <taxon>Ecdysozoa</taxon>
        <taxon>Nematoda</taxon>
        <taxon>Chromadorea</taxon>
        <taxon>Rhabditida</taxon>
        <taxon>Rhabditina</taxon>
        <taxon>Rhabditomorpha</taxon>
        <taxon>Strongyloidea</taxon>
        <taxon>Strongylidae</taxon>
        <taxon>Cylicocyclus</taxon>
    </lineage>
</organism>
<gene>
    <name evidence="2" type="ORF">CYNAS_LOCUS11335</name>
</gene>
<proteinExistence type="predicted"/>
<protein>
    <submittedName>
        <fullName evidence="2">Uncharacterized protein</fullName>
    </submittedName>
</protein>
<feature type="chain" id="PRO_5041334519" evidence="1">
    <location>
        <begin position="26"/>
        <end position="132"/>
    </location>
</feature>
<dbReference type="Proteomes" id="UP001176961">
    <property type="component" value="Unassembled WGS sequence"/>
</dbReference>
<evidence type="ECO:0000313" key="2">
    <source>
        <dbReference type="EMBL" id="CAJ0599352.1"/>
    </source>
</evidence>
<sequence length="132" mass="15122">MYAKLLTVTALFVTALCITAQTTSALDDLKDGQVCAKELDKNETMAEFRKAFPDAATEVESYLGLLLDDKDGIKRYTINFHNPEWTSMYVNVLDKTSEKNYFLRVDLLASDLWSAYEVNEEEFKKWKTACQL</sequence>
<dbReference type="EMBL" id="CATQJL010000223">
    <property type="protein sequence ID" value="CAJ0599352.1"/>
    <property type="molecule type" value="Genomic_DNA"/>
</dbReference>
<feature type="signal peptide" evidence="1">
    <location>
        <begin position="1"/>
        <end position="25"/>
    </location>
</feature>
<keyword evidence="3" id="KW-1185">Reference proteome</keyword>